<dbReference type="PROSITE" id="PS00687">
    <property type="entry name" value="ALDEHYDE_DEHYDR_GLU"/>
    <property type="match status" value="1"/>
</dbReference>
<evidence type="ECO:0000256" key="5">
    <source>
        <dbReference type="PROSITE-ProRule" id="PRU10007"/>
    </source>
</evidence>
<dbReference type="GO" id="GO:0006081">
    <property type="term" value="P:aldehyde metabolic process"/>
    <property type="evidence" value="ECO:0007669"/>
    <property type="project" value="InterPro"/>
</dbReference>
<accession>Q1IRQ5</accession>
<dbReference type="InterPro" id="IPR029510">
    <property type="entry name" value="Ald_DH_CS_GLU"/>
</dbReference>
<dbReference type="Gene3D" id="3.40.605.10">
    <property type="entry name" value="Aldehyde Dehydrogenase, Chain A, domain 1"/>
    <property type="match status" value="1"/>
</dbReference>
<dbReference type="Gene3D" id="3.40.309.10">
    <property type="entry name" value="Aldehyde Dehydrogenase, Chain A, domain 2"/>
    <property type="match status" value="1"/>
</dbReference>
<name>Q1IRQ5_KORVE</name>
<dbReference type="Pfam" id="PF00171">
    <property type="entry name" value="Aldedh"/>
    <property type="match status" value="1"/>
</dbReference>
<protein>
    <recommendedName>
        <fullName evidence="3">Aldehyde dehydrogenase</fullName>
    </recommendedName>
</protein>
<evidence type="ECO:0000256" key="1">
    <source>
        <dbReference type="ARBA" id="ARBA00009986"/>
    </source>
</evidence>
<dbReference type="eggNOG" id="COG1012">
    <property type="taxonomic scope" value="Bacteria"/>
</dbReference>
<dbReference type="EMBL" id="CP000360">
    <property type="protein sequence ID" value="ABF40445.1"/>
    <property type="molecule type" value="Genomic_DNA"/>
</dbReference>
<evidence type="ECO:0000256" key="3">
    <source>
        <dbReference type="PIRNR" id="PIRNR036492"/>
    </source>
</evidence>
<feature type="active site" evidence="4">
    <location>
        <position position="276"/>
    </location>
</feature>
<dbReference type="KEGG" id="aba:Acid345_1443"/>
<evidence type="ECO:0000256" key="4">
    <source>
        <dbReference type="PIRSR" id="PIRSR036492-1"/>
    </source>
</evidence>
<keyword evidence="2 3" id="KW-0560">Oxidoreductase</keyword>
<dbReference type="GO" id="GO:0004777">
    <property type="term" value="F:succinate-semialdehyde dehydrogenase (NAD+) activity"/>
    <property type="evidence" value="ECO:0007669"/>
    <property type="project" value="TreeGrafter"/>
</dbReference>
<comment type="similarity">
    <text evidence="1 3 6">Belongs to the aldehyde dehydrogenase family.</text>
</comment>
<dbReference type="RefSeq" id="WP_011522247.1">
    <property type="nucleotide sequence ID" value="NC_008009.1"/>
</dbReference>
<dbReference type="InterPro" id="IPR050740">
    <property type="entry name" value="Aldehyde_DH_Superfamily"/>
</dbReference>
<dbReference type="EnsemblBacteria" id="ABF40445">
    <property type="protein sequence ID" value="ABF40445"/>
    <property type="gene ID" value="Acid345_1443"/>
</dbReference>
<feature type="active site" evidence="4 5">
    <location>
        <position position="242"/>
    </location>
</feature>
<dbReference type="InterPro" id="IPR016162">
    <property type="entry name" value="Ald_DH_N"/>
</dbReference>
<dbReference type="Proteomes" id="UP000002432">
    <property type="component" value="Chromosome"/>
</dbReference>
<dbReference type="InterPro" id="IPR016163">
    <property type="entry name" value="Ald_DH_C"/>
</dbReference>
<dbReference type="InterPro" id="IPR015590">
    <property type="entry name" value="Aldehyde_DH_dom"/>
</dbReference>
<dbReference type="InterPro" id="IPR012394">
    <property type="entry name" value="Aldehyde_DH_NAD(P)"/>
</dbReference>
<dbReference type="PANTHER" id="PTHR43353">
    <property type="entry name" value="SUCCINATE-SEMIALDEHYDE DEHYDROGENASE, MITOCHONDRIAL"/>
    <property type="match status" value="1"/>
</dbReference>
<dbReference type="FunFam" id="3.40.309.10:FF:000009">
    <property type="entry name" value="Aldehyde dehydrogenase A"/>
    <property type="match status" value="1"/>
</dbReference>
<dbReference type="PIRSF" id="PIRSF036492">
    <property type="entry name" value="ALDH"/>
    <property type="match status" value="1"/>
</dbReference>
<reference evidence="8 9" key="1">
    <citation type="journal article" date="2009" name="Appl. Environ. Microbiol.">
        <title>Three genomes from the phylum Acidobacteria provide insight into the lifestyles of these microorganisms in soils.</title>
        <authorList>
            <person name="Ward N.L."/>
            <person name="Challacombe J.F."/>
            <person name="Janssen P.H."/>
            <person name="Henrissat B."/>
            <person name="Coutinho P.M."/>
            <person name="Wu M."/>
            <person name="Xie G."/>
            <person name="Haft D.H."/>
            <person name="Sait M."/>
            <person name="Badger J."/>
            <person name="Barabote R.D."/>
            <person name="Bradley B."/>
            <person name="Brettin T.S."/>
            <person name="Brinkac L.M."/>
            <person name="Bruce D."/>
            <person name="Creasy T."/>
            <person name="Daugherty S.C."/>
            <person name="Davidsen T.M."/>
            <person name="DeBoy R.T."/>
            <person name="Detter J.C."/>
            <person name="Dodson R.J."/>
            <person name="Durkin A.S."/>
            <person name="Ganapathy A."/>
            <person name="Gwinn-Giglio M."/>
            <person name="Han C.S."/>
            <person name="Khouri H."/>
            <person name="Kiss H."/>
            <person name="Kothari S.P."/>
            <person name="Madupu R."/>
            <person name="Nelson K.E."/>
            <person name="Nelson W.C."/>
            <person name="Paulsen I."/>
            <person name="Penn K."/>
            <person name="Ren Q."/>
            <person name="Rosovitz M.J."/>
            <person name="Selengut J.D."/>
            <person name="Shrivastava S."/>
            <person name="Sullivan S.A."/>
            <person name="Tapia R."/>
            <person name="Thompson L.S."/>
            <person name="Watkins K.L."/>
            <person name="Yang Q."/>
            <person name="Yu C."/>
            <person name="Zafar N."/>
            <person name="Zhou L."/>
            <person name="Kuske C.R."/>
        </authorList>
    </citation>
    <scope>NUCLEOTIDE SEQUENCE [LARGE SCALE GENOMIC DNA]</scope>
    <source>
        <strain evidence="8 9">Ellin345</strain>
    </source>
</reference>
<dbReference type="PANTHER" id="PTHR43353:SF5">
    <property type="entry name" value="SUCCINATE-SEMIALDEHYDE DEHYDROGENASE, MITOCHONDRIAL"/>
    <property type="match status" value="1"/>
</dbReference>
<dbReference type="InterPro" id="IPR016161">
    <property type="entry name" value="Ald_DH/histidinol_DH"/>
</dbReference>
<keyword evidence="9" id="KW-1185">Reference proteome</keyword>
<evidence type="ECO:0000313" key="9">
    <source>
        <dbReference type="Proteomes" id="UP000002432"/>
    </source>
</evidence>
<evidence type="ECO:0000313" key="8">
    <source>
        <dbReference type="EMBL" id="ABF40445.1"/>
    </source>
</evidence>
<dbReference type="SUPFAM" id="SSF53720">
    <property type="entry name" value="ALDH-like"/>
    <property type="match status" value="1"/>
</dbReference>
<organism evidence="8 9">
    <name type="scientific">Koribacter versatilis (strain Ellin345)</name>
    <dbReference type="NCBI Taxonomy" id="204669"/>
    <lineage>
        <taxon>Bacteria</taxon>
        <taxon>Pseudomonadati</taxon>
        <taxon>Acidobacteriota</taxon>
        <taxon>Terriglobia</taxon>
        <taxon>Terriglobales</taxon>
        <taxon>Candidatus Korobacteraceae</taxon>
        <taxon>Candidatus Korobacter</taxon>
    </lineage>
</organism>
<dbReference type="GO" id="GO:0009450">
    <property type="term" value="P:gamma-aminobutyric acid catabolic process"/>
    <property type="evidence" value="ECO:0007669"/>
    <property type="project" value="TreeGrafter"/>
</dbReference>
<evidence type="ECO:0000259" key="7">
    <source>
        <dbReference type="Pfam" id="PF00171"/>
    </source>
</evidence>
<evidence type="ECO:0000256" key="6">
    <source>
        <dbReference type="RuleBase" id="RU003345"/>
    </source>
</evidence>
<gene>
    <name evidence="8" type="ordered locus">Acid345_1443</name>
</gene>
<dbReference type="FunFam" id="3.40.605.10:FF:000007">
    <property type="entry name" value="NAD/NADP-dependent betaine aldehyde dehydrogenase"/>
    <property type="match status" value="1"/>
</dbReference>
<proteinExistence type="inferred from homology"/>
<evidence type="ECO:0000256" key="2">
    <source>
        <dbReference type="ARBA" id="ARBA00023002"/>
    </source>
</evidence>
<dbReference type="OrthoDB" id="9762913at2"/>
<dbReference type="CDD" id="cd07099">
    <property type="entry name" value="ALDH_DDALDH"/>
    <property type="match status" value="1"/>
</dbReference>
<dbReference type="STRING" id="204669.Acid345_1443"/>
<feature type="domain" description="Aldehyde dehydrogenase" evidence="7">
    <location>
        <begin position="14"/>
        <end position="468"/>
    </location>
</feature>
<dbReference type="AlphaFoldDB" id="Q1IRQ5"/>
<sequence>MATDTKIAAPVLISTNPATGETVGTYSCTSVDEVHEAVDIARRAQPAWAALGVQKRVAIIRRFRKLLNQQAGEVAELITREAGKPIPEAMGAEILVVQDAAEFVARHAAEILQPQPVPHSNPAMKTKRGTLHHEPHGVIGIISPWNYPFSIPSTETLAALVLGNAVVLKPSELTPACALKLQSLLHEAGVPKEIMQVVLGEGPVGAALIDSKIDKIIFTGSVATGRRVSVAAAQKLLPCVLELGGKDPFIVFDDADLDVASSGAVWGAFMNAGQTCLSVERCYVQRSVFEKFVNMCVKKAQALKVGDGFDRDTDVGPMIDTRQLRIVESQVADALDKGAKVLTGGERLTQLGPNFYAPTVLTNVTPDMKLMREETFGPLLPVIPFDTDEQAISMANESEFGLAASVWTNSRSRGEAVAGKIEAGTVMVNDAISGFGICEAPHGGFKASGIGRTHGLLGMQEMVRVRYVDVDRVVMKKPWWYGYKGMYREQIHGFADMMFGHSPAKRIKGALNSTKILTRPKL</sequence>
<dbReference type="HOGENOM" id="CLU_005391_1_0_0"/>